<dbReference type="EMBL" id="QOKW01000039">
    <property type="protein sequence ID" value="KAA0676222.1"/>
    <property type="molecule type" value="Genomic_DNA"/>
</dbReference>
<evidence type="ECO:0000313" key="1">
    <source>
        <dbReference type="EMBL" id="KAA0676222.1"/>
    </source>
</evidence>
<comment type="caution">
    <text evidence="1">The sequence shown here is derived from an EMBL/GenBank/DDBJ whole genome shotgun (WGS) entry which is preliminary data.</text>
</comment>
<keyword evidence="2" id="KW-1185">Reference proteome</keyword>
<proteinExistence type="predicted"/>
<organism evidence="1 2">
    <name type="scientific">Roseomonas genomospecies 6</name>
    <dbReference type="NCBI Taxonomy" id="214106"/>
    <lineage>
        <taxon>Bacteria</taxon>
        <taxon>Pseudomonadati</taxon>
        <taxon>Pseudomonadota</taxon>
        <taxon>Alphaproteobacteria</taxon>
        <taxon>Acetobacterales</taxon>
        <taxon>Roseomonadaceae</taxon>
        <taxon>Roseomonas</taxon>
    </lineage>
</organism>
<dbReference type="Proteomes" id="UP000480854">
    <property type="component" value="Unassembled WGS sequence"/>
</dbReference>
<reference evidence="1 2" key="1">
    <citation type="submission" date="2018-07" db="EMBL/GenBank/DDBJ databases">
        <title>Genome sequence of Azospirillum sp. ATCC 49961.</title>
        <authorList>
            <person name="Sant'Anna F.H."/>
            <person name="Baldani J.I."/>
            <person name="Zilli J.E."/>
            <person name="Reis V.M."/>
            <person name="Hartmann A."/>
            <person name="Cruz L."/>
            <person name="de Souza E.M."/>
            <person name="de Oliveira Pedrosa F."/>
            <person name="Passaglia L.M.P."/>
        </authorList>
    </citation>
    <scope>NUCLEOTIDE SEQUENCE [LARGE SCALE GENOMIC DNA]</scope>
    <source>
        <strain evidence="1 2">ATCC 49961</strain>
    </source>
</reference>
<accession>A0A9W7NGF1</accession>
<evidence type="ECO:0000313" key="2">
    <source>
        <dbReference type="Proteomes" id="UP000480854"/>
    </source>
</evidence>
<name>A0A9W7NGF1_9PROT</name>
<gene>
    <name evidence="1" type="ORF">DS843_28120</name>
</gene>
<sequence length="119" mass="13281">MSLRIAGHLFTGPFTVDDMVVRKNHDPAVFAVISREGKPWSPIFRLLDVGETGDEGLVFKGHPQRGDWERLSNSESGVLGIYVYSMPRAQFAPQARSDLVQEIRTQYAPPRGEVRISGL</sequence>
<protein>
    <submittedName>
        <fullName evidence="1">Uncharacterized protein</fullName>
    </submittedName>
</protein>
<dbReference type="AlphaFoldDB" id="A0A9W7NGF1"/>